<dbReference type="NCBIfam" id="NF012211">
    <property type="entry name" value="tand_rpt_95"/>
    <property type="match status" value="3"/>
</dbReference>
<dbReference type="CDD" id="cd00063">
    <property type="entry name" value="FN3"/>
    <property type="match status" value="3"/>
</dbReference>
<evidence type="ECO:0000256" key="1">
    <source>
        <dbReference type="ARBA" id="ARBA00023295"/>
    </source>
</evidence>
<feature type="region of interest" description="Disordered" evidence="3">
    <location>
        <begin position="1738"/>
        <end position="1758"/>
    </location>
</feature>
<dbReference type="SMART" id="SM00060">
    <property type="entry name" value="FN3"/>
    <property type="match status" value="3"/>
</dbReference>
<dbReference type="PROSITE" id="PS50853">
    <property type="entry name" value="FN3"/>
    <property type="match status" value="3"/>
</dbReference>
<feature type="compositionally biased region" description="Low complexity" evidence="3">
    <location>
        <begin position="1550"/>
        <end position="1561"/>
    </location>
</feature>
<name>A0ABX0D882_9MICC</name>
<keyword evidence="2" id="KW-0624">Polysaccharide degradation</keyword>
<accession>A0ABX0D882</accession>
<dbReference type="Pfam" id="PF17963">
    <property type="entry name" value="Big_9"/>
    <property type="match status" value="9"/>
</dbReference>
<feature type="domain" description="Fibronectin type-III" evidence="4">
    <location>
        <begin position="1473"/>
        <end position="1558"/>
    </location>
</feature>
<organism evidence="5 6">
    <name type="scientific">Arthrobacter silviterrae</name>
    <dbReference type="NCBI Taxonomy" id="2026658"/>
    <lineage>
        <taxon>Bacteria</taxon>
        <taxon>Bacillati</taxon>
        <taxon>Actinomycetota</taxon>
        <taxon>Actinomycetes</taxon>
        <taxon>Micrococcales</taxon>
        <taxon>Micrococcaceae</taxon>
        <taxon>Arthrobacter</taxon>
    </lineage>
</organism>
<protein>
    <submittedName>
        <fullName evidence="5">Tandem-95 repeat protein</fullName>
    </submittedName>
</protein>
<feature type="compositionally biased region" description="Polar residues" evidence="3">
    <location>
        <begin position="1738"/>
        <end position="1747"/>
    </location>
</feature>
<feature type="region of interest" description="Disordered" evidence="3">
    <location>
        <begin position="1543"/>
        <end position="1570"/>
    </location>
</feature>
<keyword evidence="1" id="KW-0378">Hydrolase</keyword>
<dbReference type="InterPro" id="IPR013783">
    <property type="entry name" value="Ig-like_fold"/>
</dbReference>
<dbReference type="Proteomes" id="UP000479226">
    <property type="component" value="Unassembled WGS sequence"/>
</dbReference>
<dbReference type="Gene3D" id="2.60.40.2810">
    <property type="match status" value="1"/>
</dbReference>
<dbReference type="RefSeq" id="WP_165180194.1">
    <property type="nucleotide sequence ID" value="NZ_JAAKZI010000001.1"/>
</dbReference>
<sequence length="2046" mass="209625">MSLASLRASTLRNKRFLGITGMAAVAATVVAGAVIYPGFTTADVALNDGSVWVTNRSVNMVGHLNVQSKVLDGGFTATTDNFDVLQRAATVFMGNETGTLLNQVDVADMALGQDNAMAGSKQVSLGNTVMALADPAAGKVWVVGAANATSFGDKTTKPSLAGVPNATAVVGLGGSTEAGTVFVLNPKAAELTTLTVGPDGQTLSSKVAKVDGLPDSGKLQLTAVGEQAAVLDPDTGTLFLPGNKKVAVDHGRDGRIQQPSASGNSVAVETSAGLVVQPLGGGAPQQAAITGTGVPIAPVQQDGCIHAAWSGVNQYLHFCAGAGAKTAPIPKAGGQSRMVFRQNRDVVVLNDTNGGDVWLVNQNMMLVNNWDDIQANQNKSNDPNKDSTDPNVVNTLPDRTKPNRPPVAVADTFGVRAGATTILPVLYNDSDPDGDVLTVRGVTDKLAMGELQVIYGGTGLQLAVPPGTKPGTESFSYTADDGRGGSAQATVTVRVVPDSENAAPVSLRATSMVVVQGQAISQNVLADMSDPDGDNVFLVGAKAGDDTAQVKFSPDGELTYIDNGQTTGPKTVTVTVSDNRAVTEKKITFTVKPRGGVPPVANADYVRVVAGRTALVAPLKNDQDPGGGQLRLASVDKPTLGKASPMADNGTFSYTSATPGTAYLSYQVTNGPQSSTGLIRIDVVAADNTLAPIAVKDTAMLPTGGSTLVDVLGNDSDPAGGLLVVRGVDVPENSGLSATVLDHRLVKITDMRSSGQPSTLKYTISNGHGTAVGSIAVVQIPAPSTLQPPVAKADEVTVRVGDVVRIPVLANDTDPNGDVLKHPEITQGPDASAGKLWVDQDSLRFLAGPTAGTVSAIYKVSNSSGQSDSAPVTIHVVAADPARNLPPAPKNVQGRVLAGSTTRIQIPLDGIDPDGDSVQLAGLDTAPTLGTAVAGNGFISYTAAGNSAGTDSFTYRVRDRLGAEAVGTVQVGIAPVEAVNHPPQAQDDYITIRPGRRVALDVVLNDSDPDGDPLAVVRNGFTGPADMNQSVTEQGRVLVTAPSTAGTATLNYTVADPRGATAKANVRLTVSPDAPLRAPIARDDSVSVQEALGKNTVDVPVLKNDEDPDGVAEDLKVTLTRPTDTASVLPGGSVRVNLLAVPQMIPYTVTDRDHLTATAIIWVPGTGQQYPVLKKSGPLKVKAGSSAVFNLGDYVKVRAGRTPRLTQADKVKLIGAPSEQSVTADGGIKYAANPDFYGPGSITFEVTDGTGPDDPQGLKSTLTVMTEVSPSPAKNQPPTATGTQLDVAQLESATLDLSRLASDPENDKLTFKLSGPQPATVAATLSGTVLTLNAAKNAVPGSLQTVGFEASDGRNSPAKAVVTLRVVSSTKPLAVANEDVVPDAHAGRPEVVAVLANDTNPFPDTPLKLVDVKLITGANGTVVEKLSDKVKVTAPENFTGNVVVGYTVEDKTGDKNRRVDGRITLNVKGKPAVPAAPRVQEVKSKQVMLQWAAPADNGSPLTGYTVMKNDGGTQDCATNTCLVTGLTNAKPYTFTVKANNAVGSSDYSKPSASATPDASPDTPAPPAVKRGDGELALSWVAPTGEYSPVKTFNVEISPAPAGQNPQKTGIAGTTLSWTGLTNGTDYTFRVQAVNSAPEPSAWSQYSLAGKPAGKPFTPAAPVLTVLDTLGSQNQVRLDWTQPDLNGGVLKNYTLTKYLDGAAQGVVTTTQNTATASLPNGTGNYTFAVSASTEVDISDLSPQSTARRSVSRPGPVTGLSTAATNTAAAGRQIKVSFTPPSGGAMGGSTSGELSYQATVSSTGATSSIVPGQVMDAPNGTGTTVTIVVRSAATQETSGAVQSGSVAPYGTAGTPSINASNGAQGDNQMHYSWSAPGSNTDSVAVRIDEGGGFGGEITAKSGSGSVNLGGPNISRTIKIQSRNSKGDWGPVAEATASSGGRVPMIVNTDPGPGGHTCTVPASGGDFYWVKGPPATCHGVVNTAGQPGGNWLTLEDSSNYGAIEIDSCTVPWPGQIPWYHMKTGRLAGFYVHPPTVNIIQGSTAGLPGC</sequence>
<gene>
    <name evidence="5" type="ORF">G6N77_01405</name>
</gene>
<dbReference type="InterPro" id="IPR003961">
    <property type="entry name" value="FN3_dom"/>
</dbReference>
<dbReference type="Gene3D" id="2.60.40.10">
    <property type="entry name" value="Immunoglobulins"/>
    <property type="match status" value="3"/>
</dbReference>
<feature type="domain" description="Fibronectin type-III" evidence="4">
    <location>
        <begin position="1657"/>
        <end position="1753"/>
    </location>
</feature>
<dbReference type="InterPro" id="IPR050713">
    <property type="entry name" value="RTP_Phos/Ushers"/>
</dbReference>
<evidence type="ECO:0000313" key="5">
    <source>
        <dbReference type="EMBL" id="NGN82125.1"/>
    </source>
</evidence>
<dbReference type="SUPFAM" id="SSF49265">
    <property type="entry name" value="Fibronectin type III"/>
    <property type="match status" value="2"/>
</dbReference>
<feature type="domain" description="Fibronectin type-III" evidence="4">
    <location>
        <begin position="1559"/>
        <end position="1653"/>
    </location>
</feature>
<keyword evidence="1" id="KW-0326">Glycosidase</keyword>
<feature type="region of interest" description="Disordered" evidence="3">
    <location>
        <begin position="374"/>
        <end position="404"/>
    </location>
</feature>
<evidence type="ECO:0000256" key="3">
    <source>
        <dbReference type="SAM" id="MobiDB-lite"/>
    </source>
</evidence>
<dbReference type="PANTHER" id="PTHR46957:SF3">
    <property type="entry name" value="CYTOKINE RECEPTOR"/>
    <property type="match status" value="1"/>
</dbReference>
<dbReference type="PANTHER" id="PTHR46957">
    <property type="entry name" value="CYTOKINE RECEPTOR"/>
    <property type="match status" value="1"/>
</dbReference>
<dbReference type="EMBL" id="JAAKZI010000001">
    <property type="protein sequence ID" value="NGN82125.1"/>
    <property type="molecule type" value="Genomic_DNA"/>
</dbReference>
<evidence type="ECO:0000313" key="6">
    <source>
        <dbReference type="Proteomes" id="UP000479226"/>
    </source>
</evidence>
<evidence type="ECO:0000259" key="4">
    <source>
        <dbReference type="PROSITE" id="PS50853"/>
    </source>
</evidence>
<evidence type="ECO:0000256" key="2">
    <source>
        <dbReference type="ARBA" id="ARBA00023326"/>
    </source>
</evidence>
<dbReference type="InterPro" id="IPR036116">
    <property type="entry name" value="FN3_sf"/>
</dbReference>
<dbReference type="Pfam" id="PF00041">
    <property type="entry name" value="fn3"/>
    <property type="match status" value="2"/>
</dbReference>
<keyword evidence="6" id="KW-1185">Reference proteome</keyword>
<keyword evidence="2" id="KW-0119">Carbohydrate metabolism</keyword>
<comment type="caution">
    <text evidence="5">The sequence shown here is derived from an EMBL/GenBank/DDBJ whole genome shotgun (WGS) entry which is preliminary data.</text>
</comment>
<proteinExistence type="predicted"/>
<reference evidence="5 6" key="1">
    <citation type="submission" date="2020-02" db="EMBL/GenBank/DDBJ databases">
        <title>Genome sequence of the type strain DSM 27180 of Arthrobacter silviterrae.</title>
        <authorList>
            <person name="Gao J."/>
            <person name="Sun J."/>
        </authorList>
    </citation>
    <scope>NUCLEOTIDE SEQUENCE [LARGE SCALE GENOMIC DNA]</scope>
    <source>
        <strain evidence="5 6">DSM 27180</strain>
    </source>
</reference>